<evidence type="ECO:0000313" key="2">
    <source>
        <dbReference type="EMBL" id="SIQ99449.1"/>
    </source>
</evidence>
<feature type="region of interest" description="Disordered" evidence="1">
    <location>
        <begin position="1"/>
        <end position="34"/>
    </location>
</feature>
<name>A0A1N6XB34_9SPIO</name>
<protein>
    <submittedName>
        <fullName evidence="2">Uncharacterized protein</fullName>
    </submittedName>
</protein>
<evidence type="ECO:0000313" key="3">
    <source>
        <dbReference type="Proteomes" id="UP000186400"/>
    </source>
</evidence>
<organism evidence="2 3">
    <name type="scientific">Alkalispirochaeta americana</name>
    <dbReference type="NCBI Taxonomy" id="159291"/>
    <lineage>
        <taxon>Bacteria</taxon>
        <taxon>Pseudomonadati</taxon>
        <taxon>Spirochaetota</taxon>
        <taxon>Spirochaetia</taxon>
        <taxon>Spirochaetales</taxon>
        <taxon>Spirochaetaceae</taxon>
        <taxon>Alkalispirochaeta</taxon>
    </lineage>
</organism>
<proteinExistence type="predicted"/>
<dbReference type="AlphaFoldDB" id="A0A1N6XB34"/>
<evidence type="ECO:0000256" key="1">
    <source>
        <dbReference type="SAM" id="MobiDB-lite"/>
    </source>
</evidence>
<gene>
    <name evidence="2" type="ORF">SAMN05920897_1224</name>
</gene>
<dbReference type="STRING" id="159291.SAMN05920897_1224"/>
<reference evidence="2 3" key="1">
    <citation type="submission" date="2017-01" db="EMBL/GenBank/DDBJ databases">
        <authorList>
            <person name="Mah S.A."/>
            <person name="Swanson W.J."/>
            <person name="Moy G.W."/>
            <person name="Vacquier V.D."/>
        </authorList>
    </citation>
    <scope>NUCLEOTIDE SEQUENCE [LARGE SCALE GENOMIC DNA]</scope>
    <source>
        <strain evidence="2 3">ASpG1</strain>
    </source>
</reference>
<dbReference type="EMBL" id="FTMS01000022">
    <property type="protein sequence ID" value="SIQ99449.1"/>
    <property type="molecule type" value="Genomic_DNA"/>
</dbReference>
<accession>A0A1N6XB34</accession>
<dbReference type="Proteomes" id="UP000186400">
    <property type="component" value="Unassembled WGS sequence"/>
</dbReference>
<sequence>MGVKSVRFNANEVREDAGDTGFAPIHDLLDPGGS</sequence>
<keyword evidence="3" id="KW-1185">Reference proteome</keyword>